<proteinExistence type="predicted"/>
<evidence type="ECO:0000313" key="1">
    <source>
        <dbReference type="EMBL" id="EEC89891.1"/>
    </source>
</evidence>
<evidence type="ECO:0000313" key="2">
    <source>
        <dbReference type="Proteomes" id="UP000004315"/>
    </source>
</evidence>
<dbReference type="EMBL" id="ABYT01000083">
    <property type="protein sequence ID" value="EEC89891.1"/>
    <property type="molecule type" value="Genomic_DNA"/>
</dbReference>
<reference evidence="1 2" key="1">
    <citation type="submission" date="2008-11" db="EMBL/GenBank/DDBJ databases">
        <title>Draft genome sequence of Eubacterium biforme (DSM 3989).</title>
        <authorList>
            <person name="Sudarsanam P."/>
            <person name="Ley R."/>
            <person name="Guruge J."/>
            <person name="Turnbaugh P.J."/>
            <person name="Mahowald M."/>
            <person name="Liep D."/>
            <person name="Gordon J."/>
        </authorList>
    </citation>
    <scope>NUCLEOTIDE SEQUENCE [LARGE SCALE GENOMIC DNA]</scope>
    <source>
        <strain evidence="1 2">DSM 3989</strain>
    </source>
</reference>
<name>B7CBG1_9FIRM</name>
<gene>
    <name evidence="1" type="ORF">EUBIFOR_01537</name>
</gene>
<sequence>MKVKMGAHKETPATRFVFIVLATKYVSAMLYTKEITMLKTTGKAIVK</sequence>
<dbReference type="AlphaFoldDB" id="B7CBG1"/>
<dbReference type="HOGENOM" id="CLU_3168938_0_0_9"/>
<comment type="caution">
    <text evidence="1">The sequence shown here is derived from an EMBL/GenBank/DDBJ whole genome shotgun (WGS) entry which is preliminary data.</text>
</comment>
<accession>B7CBG1</accession>
<protein>
    <submittedName>
        <fullName evidence="1">Uncharacterized protein</fullName>
    </submittedName>
</protein>
<dbReference type="Proteomes" id="UP000004315">
    <property type="component" value="Unassembled WGS sequence"/>
</dbReference>
<keyword evidence="2" id="KW-1185">Reference proteome</keyword>
<organism evidence="1 2">
    <name type="scientific">Holdemanella biformis DSM 3989</name>
    <dbReference type="NCBI Taxonomy" id="518637"/>
    <lineage>
        <taxon>Bacteria</taxon>
        <taxon>Bacillati</taxon>
        <taxon>Bacillota</taxon>
        <taxon>Erysipelotrichia</taxon>
        <taxon>Erysipelotrichales</taxon>
        <taxon>Erysipelotrichaceae</taxon>
        <taxon>Holdemanella</taxon>
    </lineage>
</organism>
<dbReference type="STRING" id="518637.EUBIFOR_01537"/>